<sequence>MCVIDFEQQSSFVGGAYGDISDPYTWEDYSMVYKWSNPNGYYMGGTDGTIYQNGVPVNDQSYFGGSYTGGTPAEGAYYGGSYAGTDYNGGTDGNWNNTNSYYANNTTSQVDNKYPWIDKTAFLEGQHNGYGDAVRHCYWSALNQIKTGYSLIPYAEQYGNAHESESSNEDEKNGLI</sequence>
<evidence type="ECO:0000313" key="2">
    <source>
        <dbReference type="EMBL" id="GAE17215.1"/>
    </source>
</evidence>
<reference evidence="2 3" key="1">
    <citation type="journal article" date="2014" name="Genome Announc.">
        <title>Draft Genome Sequences of Three Strains of Bacteroides pyogenes Isolated from a Cat and Swine.</title>
        <authorList>
            <person name="Sakamoto M."/>
            <person name="Oshima K."/>
            <person name="Suda W."/>
            <person name="Kitamura K."/>
            <person name="Iida T."/>
            <person name="Hattori M."/>
            <person name="Ohkuma M."/>
        </authorList>
    </citation>
    <scope>NUCLEOTIDE SEQUENCE [LARGE SCALE GENOMIC DNA]</scope>
    <source>
        <strain evidence="2 3">JCM 6292</strain>
    </source>
</reference>
<dbReference type="AlphaFoldDB" id="W4PBV8"/>
<evidence type="ECO:0000259" key="1">
    <source>
        <dbReference type="Pfam" id="PF22322"/>
    </source>
</evidence>
<dbReference type="Pfam" id="PF22322">
    <property type="entry name" value="DUF6973"/>
    <property type="match status" value="1"/>
</dbReference>
<accession>W4PBV8</accession>
<comment type="caution">
    <text evidence="2">The sequence shown here is derived from an EMBL/GenBank/DDBJ whole genome shotgun (WGS) entry which is preliminary data.</text>
</comment>
<protein>
    <recommendedName>
        <fullName evidence="1">DUF6973 domain-containing protein</fullName>
    </recommendedName>
</protein>
<evidence type="ECO:0000313" key="3">
    <source>
        <dbReference type="Proteomes" id="UP000018861"/>
    </source>
</evidence>
<organism evidence="2 3">
    <name type="scientific">Bacteroides pyogenes JCM 6292</name>
    <dbReference type="NCBI Taxonomy" id="1235809"/>
    <lineage>
        <taxon>Bacteria</taxon>
        <taxon>Pseudomonadati</taxon>
        <taxon>Bacteroidota</taxon>
        <taxon>Bacteroidia</taxon>
        <taxon>Bacteroidales</taxon>
        <taxon>Bacteroidaceae</taxon>
        <taxon>Bacteroides</taxon>
    </lineage>
</organism>
<feature type="domain" description="DUF6973" evidence="1">
    <location>
        <begin position="104"/>
        <end position="171"/>
    </location>
</feature>
<name>W4PBV8_9BACE</name>
<gene>
    <name evidence="2" type="ORF">JCM6292_3794</name>
</gene>
<dbReference type="InterPro" id="IPR054246">
    <property type="entry name" value="DUF6973"/>
</dbReference>
<proteinExistence type="predicted"/>
<dbReference type="EMBL" id="BAIQ01000076">
    <property type="protein sequence ID" value="GAE17215.1"/>
    <property type="molecule type" value="Genomic_DNA"/>
</dbReference>
<dbReference type="Proteomes" id="UP000018861">
    <property type="component" value="Unassembled WGS sequence"/>
</dbReference>